<evidence type="ECO:0000256" key="12">
    <source>
        <dbReference type="ARBA" id="ARBA00031533"/>
    </source>
</evidence>
<feature type="chain" id="PRO_5039708101" description="Aminopeptidase N" evidence="13">
    <location>
        <begin position="26"/>
        <end position="462"/>
    </location>
</feature>
<evidence type="ECO:0000256" key="1">
    <source>
        <dbReference type="ARBA" id="ARBA00000098"/>
    </source>
</evidence>
<evidence type="ECO:0000256" key="6">
    <source>
        <dbReference type="ARBA" id="ARBA00022670"/>
    </source>
</evidence>
<dbReference type="GO" id="GO:0008270">
    <property type="term" value="F:zinc ion binding"/>
    <property type="evidence" value="ECO:0007669"/>
    <property type="project" value="InterPro"/>
</dbReference>
<feature type="domain" description="Aminopeptidase N-like N-terminal" evidence="15">
    <location>
        <begin position="54"/>
        <end position="224"/>
    </location>
</feature>
<evidence type="ECO:0000256" key="2">
    <source>
        <dbReference type="ARBA" id="ARBA00001947"/>
    </source>
</evidence>
<feature type="signal peptide" evidence="13">
    <location>
        <begin position="1"/>
        <end position="25"/>
    </location>
</feature>
<keyword evidence="17" id="KW-1185">Reference proteome</keyword>
<dbReference type="GO" id="GO:0016285">
    <property type="term" value="F:alanyl aminopeptidase activity"/>
    <property type="evidence" value="ECO:0007669"/>
    <property type="project" value="UniProtKB-EC"/>
</dbReference>
<comment type="similarity">
    <text evidence="3">Belongs to the peptidase M1 family.</text>
</comment>
<dbReference type="InterPro" id="IPR042097">
    <property type="entry name" value="Aminopeptidase_N-like_N_sf"/>
</dbReference>
<keyword evidence="7" id="KW-0479">Metal-binding</keyword>
<comment type="cofactor">
    <cofactor evidence="2">
        <name>Zn(2+)</name>
        <dbReference type="ChEBI" id="CHEBI:29105"/>
    </cofactor>
</comment>
<evidence type="ECO:0000259" key="15">
    <source>
        <dbReference type="Pfam" id="PF17900"/>
    </source>
</evidence>
<sequence>MHMNRRITAVAAAATLILTVTGAPASATWSRTGAPGVGDGYFPLAGNGGYDVRHYGLEIRYQPATRAFSGVATISARATERLSRFNLDLRGFDVRSVTVDGHSARYDRDGQELRISPKHGFSTGERFTVVVRYDGTTGQPTDNEGALYGWVSTPDGAFVANEPEGASTWYPVNDHPTDKASYDFRITVPEGKTAVANGELVSQKTKAGWTTFTWRATDQMASYLSTASVGDYELRRSKGPNGLPIIDAIDRDLPADAAAGLARTPEMISYFAGLFGRYPFTSFGAIVDDDTDAGYALETQTRPIYSGPPSEGTVAHELAHQWFGNSVSPERWQEIWLNEGFATYAEWLWTEHVGGTTAAARFDSYYARPDTSSIWNPPPGDPGADNLFAGSVYTKGAMTLQALREKIGDRAFFTLLRTWYAANRDGTVGTQDLVRLAEKVSGQRLQSFFQTWIYTPGKPTTW</sequence>
<evidence type="ECO:0000313" key="16">
    <source>
        <dbReference type="EMBL" id="RKR91162.1"/>
    </source>
</evidence>
<dbReference type="SUPFAM" id="SSF63737">
    <property type="entry name" value="Leukotriene A4 hydrolase N-terminal domain"/>
    <property type="match status" value="1"/>
</dbReference>
<evidence type="ECO:0000256" key="5">
    <source>
        <dbReference type="ARBA" id="ARBA00015611"/>
    </source>
</evidence>
<gene>
    <name evidence="16" type="ORF">BDK92_5553</name>
</gene>
<evidence type="ECO:0000256" key="3">
    <source>
        <dbReference type="ARBA" id="ARBA00010136"/>
    </source>
</evidence>
<dbReference type="PRINTS" id="PR00756">
    <property type="entry name" value="ALADIPTASE"/>
</dbReference>
<dbReference type="Pfam" id="PF17900">
    <property type="entry name" value="Peptidase_M1_N"/>
    <property type="match status" value="1"/>
</dbReference>
<dbReference type="RefSeq" id="WP_121159305.1">
    <property type="nucleotide sequence ID" value="NZ_RBKT01000001.1"/>
</dbReference>
<keyword evidence="10" id="KW-0482">Metalloprotease</keyword>
<evidence type="ECO:0000256" key="10">
    <source>
        <dbReference type="ARBA" id="ARBA00023049"/>
    </source>
</evidence>
<dbReference type="CDD" id="cd09603">
    <property type="entry name" value="M1_APN_like"/>
    <property type="match status" value="1"/>
</dbReference>
<dbReference type="EMBL" id="RBKT01000001">
    <property type="protein sequence ID" value="RKR91162.1"/>
    <property type="molecule type" value="Genomic_DNA"/>
</dbReference>
<dbReference type="GO" id="GO:0006508">
    <property type="term" value="P:proteolysis"/>
    <property type="evidence" value="ECO:0007669"/>
    <property type="project" value="UniProtKB-KW"/>
</dbReference>
<keyword evidence="13" id="KW-0732">Signal</keyword>
<dbReference type="OrthoDB" id="100605at2"/>
<protein>
    <recommendedName>
        <fullName evidence="5">Aminopeptidase N</fullName>
        <ecNumber evidence="4">3.4.11.2</ecNumber>
    </recommendedName>
    <alternativeName>
        <fullName evidence="11">Alanine aminopeptidase</fullName>
    </alternativeName>
    <alternativeName>
        <fullName evidence="12">Lysyl aminopeptidase</fullName>
    </alternativeName>
</protein>
<dbReference type="InterPro" id="IPR001930">
    <property type="entry name" value="Peptidase_M1"/>
</dbReference>
<dbReference type="Proteomes" id="UP000277671">
    <property type="component" value="Unassembled WGS sequence"/>
</dbReference>
<dbReference type="EC" id="3.4.11.2" evidence="4"/>
<evidence type="ECO:0000256" key="8">
    <source>
        <dbReference type="ARBA" id="ARBA00022801"/>
    </source>
</evidence>
<feature type="domain" description="Peptidase M1 membrane alanine aminopeptidase" evidence="14">
    <location>
        <begin position="312"/>
        <end position="452"/>
    </location>
</feature>
<evidence type="ECO:0000313" key="17">
    <source>
        <dbReference type="Proteomes" id="UP000277671"/>
    </source>
</evidence>
<keyword evidence="9" id="KW-0862">Zinc</keyword>
<dbReference type="PANTHER" id="PTHR11533:SF297">
    <property type="entry name" value="AMINOPEPTIDASE N"/>
    <property type="match status" value="1"/>
</dbReference>
<dbReference type="InterPro" id="IPR045357">
    <property type="entry name" value="Aminopeptidase_N-like_N"/>
</dbReference>
<proteinExistence type="inferred from homology"/>
<evidence type="ECO:0000256" key="9">
    <source>
        <dbReference type="ARBA" id="ARBA00022833"/>
    </source>
</evidence>
<dbReference type="SUPFAM" id="SSF55486">
    <property type="entry name" value="Metalloproteases ('zincins'), catalytic domain"/>
    <property type="match status" value="1"/>
</dbReference>
<dbReference type="InterPro" id="IPR027268">
    <property type="entry name" value="Peptidase_M4/M1_CTD_sf"/>
</dbReference>
<name>A0A495JS05_9ACTN</name>
<evidence type="ECO:0000256" key="11">
    <source>
        <dbReference type="ARBA" id="ARBA00029811"/>
    </source>
</evidence>
<dbReference type="Pfam" id="PF01433">
    <property type="entry name" value="Peptidase_M1"/>
    <property type="match status" value="1"/>
</dbReference>
<evidence type="ECO:0000256" key="7">
    <source>
        <dbReference type="ARBA" id="ARBA00022723"/>
    </source>
</evidence>
<dbReference type="InterPro" id="IPR050344">
    <property type="entry name" value="Peptidase_M1_aminopeptidases"/>
</dbReference>
<comment type="catalytic activity">
    <reaction evidence="1">
        <text>Release of an N-terminal amino acid, Xaa-|-Yaa- from a peptide, amide or arylamide. Xaa is preferably Ala, but may be most amino acids including Pro (slow action). When a terminal hydrophobic residue is followed by a prolyl residue, the two may be released as an intact Xaa-Pro dipeptide.</text>
        <dbReference type="EC" id="3.4.11.2"/>
    </reaction>
</comment>
<organism evidence="16 17">
    <name type="scientific">Micromonospora pisi</name>
    <dbReference type="NCBI Taxonomy" id="589240"/>
    <lineage>
        <taxon>Bacteria</taxon>
        <taxon>Bacillati</taxon>
        <taxon>Actinomycetota</taxon>
        <taxon>Actinomycetes</taxon>
        <taxon>Micromonosporales</taxon>
        <taxon>Micromonosporaceae</taxon>
        <taxon>Micromonospora</taxon>
    </lineage>
</organism>
<accession>A0A495JS05</accession>
<comment type="caution">
    <text evidence="16">The sequence shown here is derived from an EMBL/GenBank/DDBJ whole genome shotgun (WGS) entry which is preliminary data.</text>
</comment>
<dbReference type="Gene3D" id="1.10.390.10">
    <property type="entry name" value="Neutral Protease Domain 2"/>
    <property type="match status" value="1"/>
</dbReference>
<dbReference type="PANTHER" id="PTHR11533">
    <property type="entry name" value="PROTEASE M1 ZINC METALLOPROTEASE"/>
    <property type="match status" value="1"/>
</dbReference>
<keyword evidence="6" id="KW-0645">Protease</keyword>
<dbReference type="InterPro" id="IPR014782">
    <property type="entry name" value="Peptidase_M1_dom"/>
</dbReference>
<dbReference type="AlphaFoldDB" id="A0A495JS05"/>
<dbReference type="GO" id="GO:0008237">
    <property type="term" value="F:metallopeptidase activity"/>
    <property type="evidence" value="ECO:0007669"/>
    <property type="project" value="UniProtKB-KW"/>
</dbReference>
<evidence type="ECO:0000259" key="14">
    <source>
        <dbReference type="Pfam" id="PF01433"/>
    </source>
</evidence>
<evidence type="ECO:0000256" key="4">
    <source>
        <dbReference type="ARBA" id="ARBA00012564"/>
    </source>
</evidence>
<reference evidence="16 17" key="1">
    <citation type="submission" date="2018-10" db="EMBL/GenBank/DDBJ databases">
        <title>Sequencing the genomes of 1000 actinobacteria strains.</title>
        <authorList>
            <person name="Klenk H.-P."/>
        </authorList>
    </citation>
    <scope>NUCLEOTIDE SEQUENCE [LARGE SCALE GENOMIC DNA]</scope>
    <source>
        <strain evidence="16 17">DSM 45175</strain>
    </source>
</reference>
<dbReference type="Gene3D" id="2.60.40.1730">
    <property type="entry name" value="tricorn interacting facor f3 domain"/>
    <property type="match status" value="1"/>
</dbReference>
<evidence type="ECO:0000256" key="13">
    <source>
        <dbReference type="SAM" id="SignalP"/>
    </source>
</evidence>
<keyword evidence="8" id="KW-0378">Hydrolase</keyword>